<reference evidence="1" key="1">
    <citation type="submission" date="2021-06" db="EMBL/GenBank/DDBJ databases">
        <authorList>
            <person name="Kallberg Y."/>
            <person name="Tangrot J."/>
            <person name="Rosling A."/>
        </authorList>
    </citation>
    <scope>NUCLEOTIDE SEQUENCE</scope>
    <source>
        <strain evidence="1">28 12/20/2015</strain>
    </source>
</reference>
<organism evidence="1 2">
    <name type="scientific">Cetraspora pellucida</name>
    <dbReference type="NCBI Taxonomy" id="1433469"/>
    <lineage>
        <taxon>Eukaryota</taxon>
        <taxon>Fungi</taxon>
        <taxon>Fungi incertae sedis</taxon>
        <taxon>Mucoromycota</taxon>
        <taxon>Glomeromycotina</taxon>
        <taxon>Glomeromycetes</taxon>
        <taxon>Diversisporales</taxon>
        <taxon>Gigasporaceae</taxon>
        <taxon>Cetraspora</taxon>
    </lineage>
</organism>
<name>A0ACA9PKS1_9GLOM</name>
<gene>
    <name evidence="1" type="ORF">SPELUC_LOCUS11599</name>
</gene>
<sequence length="290" mass="32963">MAYNVRYLRPPSYPSYSSDNVKLKGTYGKEKSKGSSGKNFLNKFFSQIKESGLKKKLKAKLSKFTDDKTQYYDNPQDDDLYDQPPPYDQNYDKDHTTITITEESIWTESFPIRNDATVFNIKERINSLFDIEVDNQIILHQDTILKNDNQKVNDLNISPGDVLYMIRKAKVSQGTDKELYTNSPKSSDKSGTIKVILPTRELELSVSSNDTVADLERMIFEKAGMEISRKTAKNGHCSDYYKIYLNLVFKNKVISGSYQKLSNVGIIPCSPGEKYSAFNVLFAMLRLGGG</sequence>
<evidence type="ECO:0000313" key="2">
    <source>
        <dbReference type="Proteomes" id="UP000789366"/>
    </source>
</evidence>
<comment type="caution">
    <text evidence="1">The sequence shown here is derived from an EMBL/GenBank/DDBJ whole genome shotgun (WGS) entry which is preliminary data.</text>
</comment>
<dbReference type="EMBL" id="CAJVPW010025046">
    <property type="protein sequence ID" value="CAG8707227.1"/>
    <property type="molecule type" value="Genomic_DNA"/>
</dbReference>
<accession>A0ACA9PKS1</accession>
<dbReference type="Proteomes" id="UP000789366">
    <property type="component" value="Unassembled WGS sequence"/>
</dbReference>
<protein>
    <submittedName>
        <fullName evidence="1">10407_t:CDS:1</fullName>
    </submittedName>
</protein>
<keyword evidence="2" id="KW-1185">Reference proteome</keyword>
<proteinExistence type="predicted"/>
<evidence type="ECO:0000313" key="1">
    <source>
        <dbReference type="EMBL" id="CAG8707227.1"/>
    </source>
</evidence>